<dbReference type="PANTHER" id="PTHR44006">
    <property type="entry name" value="U5 SMALL NUCLEAR RIBONUCLEOPROTEIN 40 KDA PROTEIN"/>
    <property type="match status" value="1"/>
</dbReference>
<gene>
    <name evidence="5" type="ORF">PECAL_1P03310</name>
</gene>
<dbReference type="AlphaFoldDB" id="A0A8J2WSP7"/>
<keyword evidence="6" id="KW-1185">Reference proteome</keyword>
<dbReference type="Pfam" id="PF00400">
    <property type="entry name" value="WD40"/>
    <property type="match status" value="5"/>
</dbReference>
<organism evidence="5 6">
    <name type="scientific">Pelagomonas calceolata</name>
    <dbReference type="NCBI Taxonomy" id="35677"/>
    <lineage>
        <taxon>Eukaryota</taxon>
        <taxon>Sar</taxon>
        <taxon>Stramenopiles</taxon>
        <taxon>Ochrophyta</taxon>
        <taxon>Pelagophyceae</taxon>
        <taxon>Pelagomonadales</taxon>
        <taxon>Pelagomonadaceae</taxon>
        <taxon>Pelagomonas</taxon>
    </lineage>
</organism>
<dbReference type="InterPro" id="IPR036322">
    <property type="entry name" value="WD40_repeat_dom_sf"/>
</dbReference>
<dbReference type="EMBL" id="CAKKNE010000001">
    <property type="protein sequence ID" value="CAH0363985.1"/>
    <property type="molecule type" value="Genomic_DNA"/>
</dbReference>
<evidence type="ECO:0000313" key="5">
    <source>
        <dbReference type="EMBL" id="CAH0363985.1"/>
    </source>
</evidence>
<dbReference type="InterPro" id="IPR015943">
    <property type="entry name" value="WD40/YVTN_repeat-like_dom_sf"/>
</dbReference>
<evidence type="ECO:0000313" key="6">
    <source>
        <dbReference type="Proteomes" id="UP000789595"/>
    </source>
</evidence>
<name>A0A8J2WSP7_9STRA</name>
<dbReference type="InterPro" id="IPR001680">
    <property type="entry name" value="WD40_rpt"/>
</dbReference>
<dbReference type="CDD" id="cd00200">
    <property type="entry name" value="WD40"/>
    <property type="match status" value="1"/>
</dbReference>
<dbReference type="PROSITE" id="PS50082">
    <property type="entry name" value="WD_REPEATS_2"/>
    <property type="match status" value="5"/>
</dbReference>
<dbReference type="PRINTS" id="PR00320">
    <property type="entry name" value="GPROTEINBRPT"/>
</dbReference>
<keyword evidence="1 3" id="KW-0853">WD repeat</keyword>
<evidence type="ECO:0000256" key="2">
    <source>
        <dbReference type="ARBA" id="ARBA00022737"/>
    </source>
</evidence>
<proteinExistence type="predicted"/>
<feature type="repeat" description="WD" evidence="3">
    <location>
        <begin position="285"/>
        <end position="315"/>
    </location>
</feature>
<dbReference type="GO" id="GO:0003723">
    <property type="term" value="F:RNA binding"/>
    <property type="evidence" value="ECO:0007669"/>
    <property type="project" value="TreeGrafter"/>
</dbReference>
<dbReference type="OrthoDB" id="1068471at2759"/>
<feature type="repeat" description="WD" evidence="3">
    <location>
        <begin position="224"/>
        <end position="257"/>
    </location>
</feature>
<dbReference type="GO" id="GO:0071013">
    <property type="term" value="C:catalytic step 2 spliceosome"/>
    <property type="evidence" value="ECO:0007669"/>
    <property type="project" value="TreeGrafter"/>
</dbReference>
<evidence type="ECO:0000256" key="4">
    <source>
        <dbReference type="SAM" id="MobiDB-lite"/>
    </source>
</evidence>
<keyword evidence="2" id="KW-0677">Repeat</keyword>
<dbReference type="SMART" id="SM00320">
    <property type="entry name" value="WD40"/>
    <property type="match status" value="7"/>
</dbReference>
<sequence>MSIVQAQKKRRGNNEVAVRLPSSSIATSGPGSGLRALQEEDDEEPRTSNLQAPIMLLSGQDAPVYGVKFSPTGDVLASAGAEKAIYLWEVYGDCANYNVLRGHQNAILDLSFFRDGRTLATASADKSGALWDAHKGKRKRKLPCASIANGCCAGSMDDHVAVACDDGSVLLWDARQRKPAKQLQTQYALCAVALEGSENRVFAGGLDNVIRGWDLRSDEVVLELKGHGDTVTGLSLSPDGSRLLSNSMDSTLKAWDVAPFSPSERCVATFEGHSHDFHKNLLRCSWSHDGEKVACGSADQIVHVWDVASTEELYYLPGHKGAVTEVDFHPKEPILASASSDTTVYLGEIA</sequence>
<comment type="caution">
    <text evidence="5">The sequence shown here is derived from an EMBL/GenBank/DDBJ whole genome shotgun (WGS) entry which is preliminary data.</text>
</comment>
<accession>A0A8J2WSP7</accession>
<feature type="repeat" description="WD" evidence="3">
    <location>
        <begin position="316"/>
        <end position="350"/>
    </location>
</feature>
<dbReference type="InterPro" id="IPR052234">
    <property type="entry name" value="U5_snRNP_Component"/>
</dbReference>
<reference evidence="5" key="1">
    <citation type="submission" date="2021-11" db="EMBL/GenBank/DDBJ databases">
        <authorList>
            <consortium name="Genoscope - CEA"/>
            <person name="William W."/>
        </authorList>
    </citation>
    <scope>NUCLEOTIDE SEQUENCE</scope>
</reference>
<dbReference type="PROSITE" id="PS50294">
    <property type="entry name" value="WD_REPEATS_REGION"/>
    <property type="match status" value="4"/>
</dbReference>
<feature type="repeat" description="WD" evidence="3">
    <location>
        <begin position="100"/>
        <end position="141"/>
    </location>
</feature>
<dbReference type="Gene3D" id="2.130.10.10">
    <property type="entry name" value="YVTN repeat-like/Quinoprotein amine dehydrogenase"/>
    <property type="match status" value="1"/>
</dbReference>
<dbReference type="SUPFAM" id="SSF50978">
    <property type="entry name" value="WD40 repeat-like"/>
    <property type="match status" value="1"/>
</dbReference>
<evidence type="ECO:0000256" key="1">
    <source>
        <dbReference type="ARBA" id="ARBA00022574"/>
    </source>
</evidence>
<dbReference type="InterPro" id="IPR020472">
    <property type="entry name" value="WD40_PAC1"/>
</dbReference>
<protein>
    <recommendedName>
        <fullName evidence="7">Anaphase-promoting complex subunit 4 WD40 domain-containing protein</fullName>
    </recommendedName>
</protein>
<dbReference type="Proteomes" id="UP000789595">
    <property type="component" value="Unassembled WGS sequence"/>
</dbReference>
<feature type="repeat" description="WD" evidence="3">
    <location>
        <begin position="57"/>
        <end position="90"/>
    </location>
</feature>
<dbReference type="PANTHER" id="PTHR44006:SF1">
    <property type="entry name" value="U5 SMALL NUCLEAR RIBONUCLEOPROTEIN 40 KDA PROTEIN"/>
    <property type="match status" value="1"/>
</dbReference>
<evidence type="ECO:0000256" key="3">
    <source>
        <dbReference type="PROSITE-ProRule" id="PRU00221"/>
    </source>
</evidence>
<evidence type="ECO:0008006" key="7">
    <source>
        <dbReference type="Google" id="ProtNLM"/>
    </source>
</evidence>
<feature type="region of interest" description="Disordered" evidence="4">
    <location>
        <begin position="1"/>
        <end position="47"/>
    </location>
</feature>